<accession>A0A176S587</accession>
<keyword evidence="2" id="KW-1185">Reference proteome</keyword>
<feature type="non-terminal residue" evidence="1">
    <location>
        <position position="1"/>
    </location>
</feature>
<protein>
    <submittedName>
        <fullName evidence="1">Uncharacterized protein</fullName>
    </submittedName>
</protein>
<gene>
    <name evidence="1" type="ORF">THIOM_001135</name>
</gene>
<sequence>LAYRLYTLCEQKKWAEEARVYNELVTSWSAIIAASHEQNMDLF</sequence>
<evidence type="ECO:0000313" key="2">
    <source>
        <dbReference type="Proteomes" id="UP000076962"/>
    </source>
</evidence>
<name>A0A176S587_9GAMM</name>
<dbReference type="Proteomes" id="UP000076962">
    <property type="component" value="Unassembled WGS sequence"/>
</dbReference>
<organism evidence="1 2">
    <name type="scientific">Candidatus Thiomargarita nelsonii</name>
    <dbReference type="NCBI Taxonomy" id="1003181"/>
    <lineage>
        <taxon>Bacteria</taxon>
        <taxon>Pseudomonadati</taxon>
        <taxon>Pseudomonadota</taxon>
        <taxon>Gammaproteobacteria</taxon>
        <taxon>Thiotrichales</taxon>
        <taxon>Thiotrichaceae</taxon>
        <taxon>Thiomargarita</taxon>
    </lineage>
</organism>
<proteinExistence type="predicted"/>
<comment type="caution">
    <text evidence="1">The sequence shown here is derived from an EMBL/GenBank/DDBJ whole genome shotgun (WGS) entry which is preliminary data.</text>
</comment>
<reference evidence="1 2" key="1">
    <citation type="submission" date="2016-05" db="EMBL/GenBank/DDBJ databases">
        <title>Single-cell genome of chain-forming Candidatus Thiomargarita nelsonii and comparison to other large sulfur-oxidizing bacteria.</title>
        <authorList>
            <person name="Winkel M."/>
            <person name="Salman V."/>
            <person name="Woyke T."/>
            <person name="Schulz-Vogt H."/>
            <person name="Richter M."/>
            <person name="Flood B."/>
            <person name="Bailey J."/>
            <person name="Amann R."/>
            <person name="Mussmann M."/>
        </authorList>
    </citation>
    <scope>NUCLEOTIDE SEQUENCE [LARGE SCALE GENOMIC DNA]</scope>
    <source>
        <strain evidence="1 2">THI036</strain>
    </source>
</reference>
<evidence type="ECO:0000313" key="1">
    <source>
        <dbReference type="EMBL" id="OAD23039.1"/>
    </source>
</evidence>
<dbReference type="EMBL" id="LUTY01000590">
    <property type="protein sequence ID" value="OAD23039.1"/>
    <property type="molecule type" value="Genomic_DNA"/>
</dbReference>
<dbReference type="AlphaFoldDB" id="A0A176S587"/>